<feature type="transmembrane region" description="Helical" evidence="6">
    <location>
        <begin position="270"/>
        <end position="290"/>
    </location>
</feature>
<feature type="transmembrane region" description="Helical" evidence="6">
    <location>
        <begin position="53"/>
        <end position="73"/>
    </location>
</feature>
<feature type="transmembrane region" description="Helical" evidence="6">
    <location>
        <begin position="354"/>
        <end position="374"/>
    </location>
</feature>
<keyword evidence="4 6" id="KW-1133">Transmembrane helix</keyword>
<sequence>MTGENRASSKTYPFAIALTLSLFAIWGMAHRLYDTLLPDFATALSLNSYQQSLAGWALSFGYYFMALPAALISRNFGYKSGVVFGLGTFSVGMFLFYPAAEQHAFAWFLLAAVVIGSGLAILEVSVDPLVVRMGSKKTAVRRLNIAQALNPIGVVGGFFLGQHLLKISAANAVSDLAHTLVTPLFFIGAAVLLVAFLADNTKFPPMAIERVAKDDSTIRSFRPLFRNRLFMVGAGAQFLCAVAQVVMWGFTARYVTTETGMTDAAVKDVLLWSFFAFTFGRIAGTGLMYLFDSSRLLAIFSAGGAVATIIAATNGGLTGVGCLVAASFFWSILFPTIFASSIRDLDGDTKTGAAILMFAAGSGAAVLALLNVIVTPATTRFVMLVPAVCFAAITVFAFHYRRVAPRL</sequence>
<reference evidence="7 8" key="1">
    <citation type="journal article" date="2019" name="Int. J. Syst. Evol. Microbiol.">
        <title>The Global Catalogue of Microorganisms (GCM) 10K type strain sequencing project: providing services to taxonomists for standard genome sequencing and annotation.</title>
        <authorList>
            <consortium name="The Broad Institute Genomics Platform"/>
            <consortium name="The Broad Institute Genome Sequencing Center for Infectious Disease"/>
            <person name="Wu L."/>
            <person name="Ma J."/>
        </authorList>
    </citation>
    <scope>NUCLEOTIDE SEQUENCE [LARGE SCALE GENOMIC DNA]</scope>
    <source>
        <strain evidence="7 8">JCM 15089</strain>
    </source>
</reference>
<feature type="transmembrane region" description="Helical" evidence="6">
    <location>
        <begin position="105"/>
        <end position="124"/>
    </location>
</feature>
<feature type="transmembrane region" description="Helical" evidence="6">
    <location>
        <begin position="323"/>
        <end position="342"/>
    </location>
</feature>
<evidence type="ECO:0000313" key="8">
    <source>
        <dbReference type="Proteomes" id="UP001499951"/>
    </source>
</evidence>
<evidence type="ECO:0000256" key="1">
    <source>
        <dbReference type="ARBA" id="ARBA00004429"/>
    </source>
</evidence>
<dbReference type="Gene3D" id="1.20.1250.20">
    <property type="entry name" value="MFS general substrate transporter like domains"/>
    <property type="match status" value="2"/>
</dbReference>
<protein>
    <submittedName>
        <fullName evidence="7">L-fucose:H+ symporter permease</fullName>
    </submittedName>
</protein>
<feature type="transmembrane region" description="Helical" evidence="6">
    <location>
        <begin position="80"/>
        <end position="99"/>
    </location>
</feature>
<dbReference type="InterPro" id="IPR050375">
    <property type="entry name" value="MFS_TsgA-like"/>
</dbReference>
<keyword evidence="8" id="KW-1185">Reference proteome</keyword>
<dbReference type="Proteomes" id="UP001499951">
    <property type="component" value="Unassembled WGS sequence"/>
</dbReference>
<accession>A0ABN1E3Y9</accession>
<evidence type="ECO:0000256" key="5">
    <source>
        <dbReference type="ARBA" id="ARBA00023136"/>
    </source>
</evidence>
<evidence type="ECO:0000256" key="3">
    <source>
        <dbReference type="ARBA" id="ARBA00022692"/>
    </source>
</evidence>
<feature type="transmembrane region" description="Helical" evidence="6">
    <location>
        <begin position="229"/>
        <end position="250"/>
    </location>
</feature>
<keyword evidence="3 6" id="KW-0812">Transmembrane</keyword>
<gene>
    <name evidence="7" type="primary">fucP_2</name>
    <name evidence="7" type="ORF">GCM10008942_03970</name>
</gene>
<comment type="caution">
    <text evidence="7">The sequence shown here is derived from an EMBL/GenBank/DDBJ whole genome shotgun (WGS) entry which is preliminary data.</text>
</comment>
<feature type="transmembrane region" description="Helical" evidence="6">
    <location>
        <begin position="177"/>
        <end position="198"/>
    </location>
</feature>
<feature type="transmembrane region" description="Helical" evidence="6">
    <location>
        <begin position="380"/>
        <end position="400"/>
    </location>
</feature>
<feature type="transmembrane region" description="Helical" evidence="6">
    <location>
        <begin position="297"/>
        <end position="317"/>
    </location>
</feature>
<dbReference type="PANTHER" id="PTHR43702">
    <property type="entry name" value="L-FUCOSE-PROTON SYMPORTER"/>
    <property type="match status" value="1"/>
</dbReference>
<dbReference type="SUPFAM" id="SSF103473">
    <property type="entry name" value="MFS general substrate transporter"/>
    <property type="match status" value="1"/>
</dbReference>
<evidence type="ECO:0000256" key="6">
    <source>
        <dbReference type="SAM" id="Phobius"/>
    </source>
</evidence>
<dbReference type="InterPro" id="IPR036259">
    <property type="entry name" value="MFS_trans_sf"/>
</dbReference>
<dbReference type="PANTHER" id="PTHR43702:SF11">
    <property type="entry name" value="L-FUCOSE-PROTON SYMPORTER"/>
    <property type="match status" value="1"/>
</dbReference>
<evidence type="ECO:0000313" key="7">
    <source>
        <dbReference type="EMBL" id="GAA0558698.1"/>
    </source>
</evidence>
<keyword evidence="5 6" id="KW-0472">Membrane</keyword>
<organism evidence="7 8">
    <name type="scientific">Rhizomicrobium electricum</name>
    <dbReference type="NCBI Taxonomy" id="480070"/>
    <lineage>
        <taxon>Bacteria</taxon>
        <taxon>Pseudomonadati</taxon>
        <taxon>Pseudomonadota</taxon>
        <taxon>Alphaproteobacteria</taxon>
        <taxon>Micropepsales</taxon>
        <taxon>Micropepsaceae</taxon>
        <taxon>Rhizomicrobium</taxon>
    </lineage>
</organism>
<proteinExistence type="predicted"/>
<feature type="transmembrane region" description="Helical" evidence="6">
    <location>
        <begin position="12"/>
        <end position="33"/>
    </location>
</feature>
<name>A0ABN1E3Y9_9PROT</name>
<dbReference type="Pfam" id="PF07690">
    <property type="entry name" value="MFS_1"/>
    <property type="match status" value="1"/>
</dbReference>
<dbReference type="EMBL" id="BAAADD010000001">
    <property type="protein sequence ID" value="GAA0558698.1"/>
    <property type="molecule type" value="Genomic_DNA"/>
</dbReference>
<evidence type="ECO:0000256" key="2">
    <source>
        <dbReference type="ARBA" id="ARBA00022475"/>
    </source>
</evidence>
<feature type="transmembrane region" description="Helical" evidence="6">
    <location>
        <begin position="145"/>
        <end position="165"/>
    </location>
</feature>
<keyword evidence="2" id="KW-1003">Cell membrane</keyword>
<comment type="subcellular location">
    <subcellularLocation>
        <location evidence="1">Cell inner membrane</location>
        <topology evidence="1">Multi-pass membrane protein</topology>
    </subcellularLocation>
</comment>
<evidence type="ECO:0000256" key="4">
    <source>
        <dbReference type="ARBA" id="ARBA00022989"/>
    </source>
</evidence>
<dbReference type="InterPro" id="IPR011701">
    <property type="entry name" value="MFS"/>
</dbReference>